<comment type="caution">
    <text evidence="2">The sequence shown here is derived from an EMBL/GenBank/DDBJ whole genome shotgun (WGS) entry which is preliminary data.</text>
</comment>
<sequence>MRAHISPVWRAFWALLSLCSSRRKVPLIGVIIAAAVVTALLRLAGML</sequence>
<proteinExistence type="predicted"/>
<protein>
    <submittedName>
        <fullName evidence="2">Uncharacterized protein</fullName>
    </submittedName>
</protein>
<keyword evidence="1" id="KW-0812">Transmembrane</keyword>
<name>A0A919I403_KLEPN</name>
<evidence type="ECO:0000313" key="2">
    <source>
        <dbReference type="EMBL" id="GHK55396.1"/>
    </source>
</evidence>
<dbReference type="EMBL" id="BNFF01000001">
    <property type="protein sequence ID" value="GHK55396.1"/>
    <property type="molecule type" value="Genomic_DNA"/>
</dbReference>
<keyword evidence="1" id="KW-0472">Membrane</keyword>
<accession>A0A919I403</accession>
<dbReference type="AlphaFoldDB" id="A0A919I403"/>
<feature type="transmembrane region" description="Helical" evidence="1">
    <location>
        <begin position="25"/>
        <end position="44"/>
    </location>
</feature>
<dbReference type="Proteomes" id="UP000655094">
    <property type="component" value="Unassembled WGS sequence"/>
</dbReference>
<evidence type="ECO:0000256" key="1">
    <source>
        <dbReference type="SAM" id="Phobius"/>
    </source>
</evidence>
<gene>
    <name evidence="2" type="ORF">KPZU09_51320</name>
</gene>
<organism evidence="2 3">
    <name type="scientific">Klebsiella pneumoniae</name>
    <dbReference type="NCBI Taxonomy" id="573"/>
    <lineage>
        <taxon>Bacteria</taxon>
        <taxon>Pseudomonadati</taxon>
        <taxon>Pseudomonadota</taxon>
        <taxon>Gammaproteobacteria</taxon>
        <taxon>Enterobacterales</taxon>
        <taxon>Enterobacteriaceae</taxon>
        <taxon>Klebsiella/Raoultella group</taxon>
        <taxon>Klebsiella</taxon>
        <taxon>Klebsiella pneumoniae complex</taxon>
    </lineage>
</organism>
<reference evidence="2" key="1">
    <citation type="submission" date="2020-10" db="EMBL/GenBank/DDBJ databases">
        <title>Genome Sequence of ESBL Producing Zambian Clinical Strains.</title>
        <authorList>
            <person name="Shawa M."/>
            <person name="Furuta Y."/>
            <person name="Simbotwe M."/>
            <person name="Mulenga E."/>
            <person name="Mubanga M."/>
            <person name="Mulenga G."/>
            <person name="Kaile C."/>
            <person name="Zorigt T."/>
            <person name="Hang'ombe B."/>
            <person name="Higashi H."/>
        </authorList>
    </citation>
    <scope>NUCLEOTIDE SEQUENCE</scope>
    <source>
        <strain evidence="2">Zam_UTH_09</strain>
    </source>
</reference>
<evidence type="ECO:0000313" key="3">
    <source>
        <dbReference type="Proteomes" id="UP000655094"/>
    </source>
</evidence>
<keyword evidence="1" id="KW-1133">Transmembrane helix</keyword>